<dbReference type="PROSITE" id="PS51115">
    <property type="entry name" value="LAMININ_IVA"/>
    <property type="match status" value="1"/>
</dbReference>
<dbReference type="CDD" id="cd00055">
    <property type="entry name" value="EGF_Lam"/>
    <property type="match status" value="10"/>
</dbReference>
<evidence type="ECO:0000256" key="7">
    <source>
        <dbReference type="ARBA" id="ARBA00023292"/>
    </source>
</evidence>
<dbReference type="SMART" id="SM00180">
    <property type="entry name" value="EGF_Lam"/>
    <property type="match status" value="11"/>
</dbReference>
<feature type="disulfide bond" evidence="9">
    <location>
        <begin position="646"/>
        <end position="655"/>
    </location>
</feature>
<dbReference type="Gene3D" id="2.10.25.10">
    <property type="entry name" value="Laminin"/>
    <property type="match status" value="10"/>
</dbReference>
<dbReference type="InterPro" id="IPR008211">
    <property type="entry name" value="Laminin_N"/>
</dbReference>
<evidence type="ECO:0000259" key="12">
    <source>
        <dbReference type="PROSITE" id="PS50027"/>
    </source>
</evidence>
<keyword evidence="10" id="KW-0175">Coiled coil</keyword>
<dbReference type="Pfam" id="PF00053">
    <property type="entry name" value="EGF_laminin"/>
    <property type="match status" value="10"/>
</dbReference>
<keyword evidence="5 9" id="KW-1015">Disulfide bond</keyword>
<evidence type="ECO:0000256" key="10">
    <source>
        <dbReference type="SAM" id="Coils"/>
    </source>
</evidence>
<dbReference type="Gene3D" id="2.60.120.260">
    <property type="entry name" value="Galactose-binding domain-like"/>
    <property type="match status" value="2"/>
</dbReference>
<feature type="coiled-coil region" evidence="10">
    <location>
        <begin position="1190"/>
        <end position="1322"/>
    </location>
</feature>
<dbReference type="PRINTS" id="PR00011">
    <property type="entry name" value="EGFLAMININ"/>
</dbReference>
<dbReference type="FunFam" id="2.10.25.10:FF:000166">
    <property type="entry name" value="laminin subunit gamma-1"/>
    <property type="match status" value="1"/>
</dbReference>
<dbReference type="SMART" id="SM00281">
    <property type="entry name" value="LamB"/>
    <property type="match status" value="1"/>
</dbReference>
<dbReference type="GO" id="GO:0009887">
    <property type="term" value="P:animal organ morphogenesis"/>
    <property type="evidence" value="ECO:0007669"/>
    <property type="project" value="TreeGrafter"/>
</dbReference>
<name>F4X4N0_ACREC</name>
<evidence type="ECO:0000256" key="2">
    <source>
        <dbReference type="ARBA" id="ARBA00022525"/>
    </source>
</evidence>
<dbReference type="PANTHER" id="PTHR10574:SF435">
    <property type="entry name" value="LAMININ SUBUNIT GAMMA-1"/>
    <property type="match status" value="1"/>
</dbReference>
<evidence type="ECO:0000259" key="14">
    <source>
        <dbReference type="PROSITE" id="PS51117"/>
    </source>
</evidence>
<keyword evidence="7 9" id="KW-0424">Laminin EGF-like domain</keyword>
<feature type="disulfide bond" evidence="9">
    <location>
        <begin position="811"/>
        <end position="820"/>
    </location>
</feature>
<feature type="domain" description="Laminin EGF-like" evidence="12">
    <location>
        <begin position="784"/>
        <end position="838"/>
    </location>
</feature>
<dbReference type="InterPro" id="IPR000742">
    <property type="entry name" value="EGF"/>
</dbReference>
<dbReference type="FunCoup" id="F4X4N0">
    <property type="interactions" value="99"/>
</dbReference>
<dbReference type="GO" id="GO:0005576">
    <property type="term" value="C:extracellular region"/>
    <property type="evidence" value="ECO:0007669"/>
    <property type="project" value="UniProtKB-SubCell"/>
</dbReference>
<comment type="subcellular location">
    <subcellularLocation>
        <location evidence="1">Secreted</location>
    </subcellularLocation>
</comment>
<feature type="disulfide bond" evidence="9">
    <location>
        <begin position="318"/>
        <end position="327"/>
    </location>
</feature>
<dbReference type="PANTHER" id="PTHR10574">
    <property type="entry name" value="NETRIN/LAMININ-RELATED"/>
    <property type="match status" value="1"/>
</dbReference>
<dbReference type="FunFam" id="2.10.25.10:FF:000105">
    <property type="entry name" value="laminin subunit gamma-1"/>
    <property type="match status" value="1"/>
</dbReference>
<feature type="signal peptide" evidence="11">
    <location>
        <begin position="1"/>
        <end position="18"/>
    </location>
</feature>
<feature type="chain" id="PRO_5003319292" evidence="11">
    <location>
        <begin position="19"/>
        <end position="1497"/>
    </location>
</feature>
<dbReference type="GO" id="GO:0009888">
    <property type="term" value="P:tissue development"/>
    <property type="evidence" value="ECO:0007669"/>
    <property type="project" value="TreeGrafter"/>
</dbReference>
<dbReference type="FunFam" id="2.10.25.10:FF:000758">
    <property type="entry name" value="Laminin subunit gamma 1"/>
    <property type="match status" value="1"/>
</dbReference>
<feature type="coiled-coil region" evidence="10">
    <location>
        <begin position="1424"/>
        <end position="1481"/>
    </location>
</feature>
<keyword evidence="3 11" id="KW-0732">Signal</keyword>
<evidence type="ECO:0000256" key="4">
    <source>
        <dbReference type="ARBA" id="ARBA00022737"/>
    </source>
</evidence>
<dbReference type="FunFam" id="2.10.25.10:FF:000051">
    <property type="entry name" value="Laminin subunit alpha 4"/>
    <property type="match status" value="1"/>
</dbReference>
<dbReference type="Pfam" id="PF00052">
    <property type="entry name" value="Laminin_B"/>
    <property type="match status" value="1"/>
</dbReference>
<dbReference type="EMBL" id="GL888668">
    <property type="protein sequence ID" value="EGI58584.1"/>
    <property type="molecule type" value="Genomic_DNA"/>
</dbReference>
<keyword evidence="2" id="KW-0964">Secreted</keyword>
<reference evidence="15" key="1">
    <citation type="submission" date="2011-02" db="EMBL/GenBank/DDBJ databases">
        <title>The genome of the leaf-cutting ant Acromyrmex echinatior suggests key adaptations to social evolution and fungus farming.</title>
        <authorList>
            <person name="Nygaard S."/>
            <person name="Zhang G."/>
        </authorList>
    </citation>
    <scope>NUCLEOTIDE SEQUENCE</scope>
</reference>
<organism evidence="16">
    <name type="scientific">Acromyrmex echinatior</name>
    <name type="common">Panamanian leafcutter ant</name>
    <name type="synonym">Acromyrmex octospinosus echinatior</name>
    <dbReference type="NCBI Taxonomy" id="103372"/>
    <lineage>
        <taxon>Eukaryota</taxon>
        <taxon>Metazoa</taxon>
        <taxon>Ecdysozoa</taxon>
        <taxon>Arthropoda</taxon>
        <taxon>Hexapoda</taxon>
        <taxon>Insecta</taxon>
        <taxon>Pterygota</taxon>
        <taxon>Neoptera</taxon>
        <taxon>Endopterygota</taxon>
        <taxon>Hymenoptera</taxon>
        <taxon>Apocrita</taxon>
        <taxon>Aculeata</taxon>
        <taxon>Formicoidea</taxon>
        <taxon>Formicidae</taxon>
        <taxon>Myrmicinae</taxon>
        <taxon>Acromyrmex</taxon>
    </lineage>
</organism>
<dbReference type="InterPro" id="IPR000034">
    <property type="entry name" value="Laminin_IV"/>
</dbReference>
<accession>F4X4N0</accession>
<feature type="domain" description="Laminin EGF-like" evidence="12">
    <location>
        <begin position="628"/>
        <end position="676"/>
    </location>
</feature>
<evidence type="ECO:0000256" key="9">
    <source>
        <dbReference type="PROSITE-ProRule" id="PRU00460"/>
    </source>
</evidence>
<dbReference type="FunFam" id="2.10.25.10:FF:000067">
    <property type="entry name" value="Laminin subunit gamma 1"/>
    <property type="match status" value="2"/>
</dbReference>
<dbReference type="Proteomes" id="UP000007755">
    <property type="component" value="Unassembled WGS sequence"/>
</dbReference>
<gene>
    <name evidence="15" type="ORF">G5I_13298</name>
</gene>
<evidence type="ECO:0000256" key="6">
    <source>
        <dbReference type="ARBA" id="ARBA00023180"/>
    </source>
</evidence>
<evidence type="ECO:0000256" key="11">
    <source>
        <dbReference type="SAM" id="SignalP"/>
    </source>
</evidence>
<dbReference type="eggNOG" id="KOG1836">
    <property type="taxonomic scope" value="Eukaryota"/>
</dbReference>
<dbReference type="PROSITE" id="PS50027">
    <property type="entry name" value="EGF_LAM_2"/>
    <property type="match status" value="7"/>
</dbReference>
<feature type="disulfide bond" evidence="9">
    <location>
        <begin position="887"/>
        <end position="899"/>
    </location>
</feature>
<dbReference type="GO" id="GO:0048731">
    <property type="term" value="P:system development"/>
    <property type="evidence" value="ECO:0007669"/>
    <property type="project" value="UniProtKB-ARBA"/>
</dbReference>
<evidence type="ECO:0000313" key="15">
    <source>
        <dbReference type="EMBL" id="EGI58584.1"/>
    </source>
</evidence>
<dbReference type="OrthoDB" id="430826at2759"/>
<comment type="caution">
    <text evidence="9">Lacks conserved residue(s) required for the propagation of feature annotation.</text>
</comment>
<feature type="disulfide bond" evidence="9">
    <location>
        <begin position="860"/>
        <end position="869"/>
    </location>
</feature>
<dbReference type="PROSITE" id="PS01248">
    <property type="entry name" value="EGF_LAM_1"/>
    <property type="match status" value="4"/>
</dbReference>
<feature type="domain" description="Laminin EGF-like" evidence="12">
    <location>
        <begin position="887"/>
        <end position="932"/>
    </location>
</feature>
<evidence type="ECO:0000256" key="5">
    <source>
        <dbReference type="ARBA" id="ARBA00023157"/>
    </source>
</evidence>
<dbReference type="SMART" id="SM00136">
    <property type="entry name" value="LamNT"/>
    <property type="match status" value="1"/>
</dbReference>
<keyword evidence="6" id="KW-0325">Glycoprotein</keyword>
<dbReference type="STRING" id="103372.F4X4N0"/>
<feature type="disulfide bond" evidence="9">
    <location>
        <begin position="368"/>
        <end position="377"/>
    </location>
</feature>
<evidence type="ECO:0000313" key="16">
    <source>
        <dbReference type="Proteomes" id="UP000007755"/>
    </source>
</evidence>
<feature type="coiled-coil region" evidence="10">
    <location>
        <begin position="992"/>
        <end position="1061"/>
    </location>
</feature>
<feature type="disulfide bond" evidence="9">
    <location>
        <begin position="907"/>
        <end position="916"/>
    </location>
</feature>
<proteinExistence type="predicted"/>
<keyword evidence="16" id="KW-1185">Reference proteome</keyword>
<evidence type="ECO:0000256" key="8">
    <source>
        <dbReference type="ARBA" id="ARBA00065619"/>
    </source>
</evidence>
<feature type="disulfide bond" evidence="9">
    <location>
        <begin position="839"/>
        <end position="851"/>
    </location>
</feature>
<feature type="domain" description="Laminin EGF-like" evidence="12">
    <location>
        <begin position="728"/>
        <end position="783"/>
    </location>
</feature>
<comment type="subunit">
    <text evidence="8">Laminin is a complex glycoprotein, consisting of three different polypeptide chains (alpha, beta, gamma), which are bound to each other by disulfide bonds into a cross-shaped molecule comprising one long and three short arms with globules at each end.</text>
</comment>
<feature type="domain" description="Laminin N-terminal" evidence="14">
    <location>
        <begin position="49"/>
        <end position="306"/>
    </location>
</feature>
<dbReference type="SMART" id="SM00181">
    <property type="entry name" value="EGF"/>
    <property type="match status" value="3"/>
</dbReference>
<sequence length="1497" mass="166203">MRGIWGLLSLVGSCVVLADPEADPSEELFSRLQLPKNRNEDKCYDENGRPQRCIPPFENAAFNVLIEATNTCGEDRPIEFCKQTGVQKKSCEICRRGDHSASFLTDHDNNDNATWWQSDTMYEEYPNQVNLTLPLGVEWVQASDLKITLDRLNTFGDEVFGDAQVLKSYYYAIADIAVGARCACNGHAGECVNSTSVDGKTRRVCRCEHNTAGPDCNECLPFYNNAPWGRATTTDAHECKPCNCNGYSDRCYFDKELYKLTGHGGHCLDCRANRDGANCERCRENYYQRPEDNYCVACNCNEIGSRSLQCNSEGKCQCKPGVTGDKCNRCAANFYNFGSQGCTSCECSLAGSANNVPNCDTITGVCVCKENVEGKRCRECRPGFFNLAVDNEFGCTPCFCYGHSSVCRPATGYSKLFIESMFVRGNERWSASVAGNPIPLHYDALTQTISATALDRDNVYFLAPDKFLGDQRASYNQHISFILRIGEAGPAPTARDVILEGGNGEQITQPIFGQNNRLPTVTPQEYKFKLHEHVNYGWQPRLSSRAFMSILSNLTAIKIRGTYTHQGRGFLDDVKLETAHRGAAGESADWVEHCQCPHGYVGQFCESCAPGFHHDPPNGGPFALCVPCNCNGHADICEAETGQCICQHNTAGSNCELCSRGYYGYPLKGTPDDCKPCPCPDNGPCILLGNNPDPICSECPIGRTGPRCETCSDGYYGNPEKGLACRSCDCNNNIDLNAVRNCNHETGECLKCVNNTAGFHCEECLAGYYGDALSDRKEDGCKLCQCYPPGTLELDDGRVAPCDQLTGHCACKPHVIGRNCDKCEEGYYHIASGEGCIPCNCDLEGSYNRTCDPITGQCQCRLGVTGQRCDACEPYQYGFSREGCKPCDCDSIGSQDLQCDANGQCPCLTNVEGRRCDRCKENKHNRQHGCVDCPDCYNLVQSAVNDHRRRLAELEDTLYKINSSPTVIKDSDFEKELKNVQDRIKTLLTTAKQGSGSENKTLVEQLDELREQLNKIDKIYQTVDVTANDARDITEEGLISIDEAEKVLDKIYEQLTEAEDYLGTDGASALSSAKLRAEQVGQQNQQMTSIAQEARLLAEINTNEAKKLHMLAEQARNTTMDAYNLAKQTISKYSNITDELRNLENKLAQLDDRMDEVKNLTAIAATKSSTVSQEALDLLILDLTLPAVDIEQLRQQIESVSSESLQIKEQAQLLLEQNENFIKEMTEKIKKSEELLERAQDQQAATAELLAELDEANETANDAVKRGDQTLKEAQETLKKLGEFDAEVQRERIKAQSALKDIQKIEELINNANMQAVETERVLNGSEGNAKSAREIAQNAQTYADRASTNEKLHLRVDTTDSMIRQYEIQMAKDANITAEANYKVGQAKTNVTLASQQVDKALSEVAAIIRELENLPEIDDADLNRLEERLVAAEKEIKAANLDQRIRALTDAKNLQTQWVKNYEDEVSRLRIEVENIDDIRKALPTDCYQRVRLEP</sequence>
<feature type="disulfide bond" evidence="9">
    <location>
        <begin position="841"/>
        <end position="858"/>
    </location>
</feature>
<dbReference type="Pfam" id="PF00055">
    <property type="entry name" value="Laminin_N"/>
    <property type="match status" value="2"/>
</dbReference>
<dbReference type="FunFam" id="2.10.25.10:FF:000090">
    <property type="entry name" value="laminin subunit alpha"/>
    <property type="match status" value="1"/>
</dbReference>
<dbReference type="InterPro" id="IPR050440">
    <property type="entry name" value="Laminin/Netrin_ECM"/>
</dbReference>
<evidence type="ECO:0000259" key="13">
    <source>
        <dbReference type="PROSITE" id="PS51115"/>
    </source>
</evidence>
<feature type="domain" description="Laminin EGF-like" evidence="12">
    <location>
        <begin position="839"/>
        <end position="886"/>
    </location>
</feature>
<evidence type="ECO:0000256" key="3">
    <source>
        <dbReference type="ARBA" id="ARBA00022729"/>
    </source>
</evidence>
<keyword evidence="4" id="KW-0677">Repeat</keyword>
<feature type="disulfide bond" evidence="9">
    <location>
        <begin position="298"/>
        <end position="310"/>
    </location>
</feature>
<evidence type="ECO:0000256" key="1">
    <source>
        <dbReference type="ARBA" id="ARBA00004613"/>
    </source>
</evidence>
<feature type="domain" description="Laminin IV type A" evidence="13">
    <location>
        <begin position="424"/>
        <end position="593"/>
    </location>
</feature>
<feature type="disulfide bond" evidence="9">
    <location>
        <begin position="752"/>
        <end position="761"/>
    </location>
</feature>
<protein>
    <submittedName>
        <fullName evidence="15">Laminin subunit gamma-1</fullName>
    </submittedName>
</protein>
<feature type="coiled-coil region" evidence="10">
    <location>
        <begin position="1126"/>
        <end position="1160"/>
    </location>
</feature>
<feature type="domain" description="Laminin EGF-like" evidence="12">
    <location>
        <begin position="298"/>
        <end position="344"/>
    </location>
</feature>
<dbReference type="SUPFAM" id="SSF57196">
    <property type="entry name" value="EGF/Laminin"/>
    <property type="match status" value="10"/>
</dbReference>
<dbReference type="InterPro" id="IPR002049">
    <property type="entry name" value="LE_dom"/>
</dbReference>
<feature type="domain" description="Laminin EGF-like" evidence="12">
    <location>
        <begin position="345"/>
        <end position="397"/>
    </location>
</feature>
<dbReference type="PROSITE" id="PS51117">
    <property type="entry name" value="LAMININ_NTER"/>
    <property type="match status" value="1"/>
</dbReference>
<dbReference type="InParanoid" id="F4X4N0"/>